<gene>
    <name evidence="1" type="ORF">MYXE_29900</name>
</gene>
<proteinExistence type="predicted"/>
<name>A0AAD1M286_MYCXE</name>
<dbReference type="AlphaFoldDB" id="A0AAD1M286"/>
<sequence>MSTRCFVIERIELTEALRTTGAIREFTGQPVDTSRPGLRGERLIESLM</sequence>
<dbReference type="EMBL" id="AP022314">
    <property type="protein sequence ID" value="BBU23200.1"/>
    <property type="molecule type" value="Genomic_DNA"/>
</dbReference>
<evidence type="ECO:0000313" key="2">
    <source>
        <dbReference type="Proteomes" id="UP000464624"/>
    </source>
</evidence>
<organism evidence="1 2">
    <name type="scientific">Mycobacterium xenopi</name>
    <dbReference type="NCBI Taxonomy" id="1789"/>
    <lineage>
        <taxon>Bacteria</taxon>
        <taxon>Bacillati</taxon>
        <taxon>Actinomycetota</taxon>
        <taxon>Actinomycetes</taxon>
        <taxon>Mycobacteriales</taxon>
        <taxon>Mycobacteriaceae</taxon>
        <taxon>Mycobacterium</taxon>
    </lineage>
</organism>
<dbReference type="Proteomes" id="UP000464624">
    <property type="component" value="Chromosome"/>
</dbReference>
<dbReference type="KEGG" id="mxe:MYXE_29900"/>
<accession>A0AAD1M286</accession>
<reference evidence="1 2" key="1">
    <citation type="submission" date="2019-12" db="EMBL/GenBank/DDBJ databases">
        <title>Complete genome sequence of Mycolicibacterium xenopi str. JCM15661T.</title>
        <authorList>
            <person name="Yoshida M."/>
            <person name="Fukano H."/>
            <person name="Asakura T."/>
            <person name="Hoshino Y."/>
        </authorList>
    </citation>
    <scope>NUCLEOTIDE SEQUENCE [LARGE SCALE GENOMIC DNA]</scope>
    <source>
        <strain evidence="1 2">JCM 15661T</strain>
    </source>
</reference>
<evidence type="ECO:0000313" key="1">
    <source>
        <dbReference type="EMBL" id="BBU23200.1"/>
    </source>
</evidence>
<protein>
    <submittedName>
        <fullName evidence="1">Uncharacterized protein</fullName>
    </submittedName>
</protein>